<evidence type="ECO:0000256" key="1">
    <source>
        <dbReference type="ARBA" id="ARBA00022741"/>
    </source>
</evidence>
<feature type="domain" description="ATP-cone" evidence="4">
    <location>
        <begin position="3"/>
        <end position="95"/>
    </location>
</feature>
<protein>
    <submittedName>
        <fullName evidence="5">Ribonucleoside triphosphate reductase</fullName>
    </submittedName>
</protein>
<organism evidence="5 6">
    <name type="scientific">Candidatus Nomurabacteria bacterium RIFCSPHIGHO2_12_FULL_37_29</name>
    <dbReference type="NCBI Taxonomy" id="1801759"/>
    <lineage>
        <taxon>Bacteria</taxon>
        <taxon>Candidatus Nomuraibacteriota</taxon>
    </lineage>
</organism>
<dbReference type="NCBIfam" id="NF006126">
    <property type="entry name" value="PRK08270.1"/>
    <property type="match status" value="1"/>
</dbReference>
<dbReference type="InterPro" id="IPR012833">
    <property type="entry name" value="NrdD"/>
</dbReference>
<keyword evidence="2 3" id="KW-0067">ATP-binding</keyword>
<dbReference type="AlphaFoldDB" id="A0A1F6WCU1"/>
<dbReference type="GO" id="GO:0031250">
    <property type="term" value="C:anaerobic ribonucleoside-triphosphate reductase complex"/>
    <property type="evidence" value="ECO:0007669"/>
    <property type="project" value="TreeGrafter"/>
</dbReference>
<dbReference type="EMBL" id="MFUJ01000004">
    <property type="protein sequence ID" value="OGI79505.1"/>
    <property type="molecule type" value="Genomic_DNA"/>
</dbReference>
<reference evidence="5 6" key="1">
    <citation type="journal article" date="2016" name="Nat. Commun.">
        <title>Thousands of microbial genomes shed light on interconnected biogeochemical processes in an aquifer system.</title>
        <authorList>
            <person name="Anantharaman K."/>
            <person name="Brown C.T."/>
            <person name="Hug L.A."/>
            <person name="Sharon I."/>
            <person name="Castelle C.J."/>
            <person name="Probst A.J."/>
            <person name="Thomas B.C."/>
            <person name="Singh A."/>
            <person name="Wilkins M.J."/>
            <person name="Karaoz U."/>
            <person name="Brodie E.L."/>
            <person name="Williams K.H."/>
            <person name="Hubbard S.S."/>
            <person name="Banfield J.F."/>
        </authorList>
    </citation>
    <scope>NUCLEOTIDE SEQUENCE [LARGE SCALE GENOMIC DNA]</scope>
</reference>
<evidence type="ECO:0000259" key="4">
    <source>
        <dbReference type="PROSITE" id="PS51161"/>
    </source>
</evidence>
<dbReference type="NCBIfam" id="TIGR02487">
    <property type="entry name" value="NrdD"/>
    <property type="match status" value="1"/>
</dbReference>
<dbReference type="GO" id="GO:0009265">
    <property type="term" value="P:2'-deoxyribonucleotide biosynthetic process"/>
    <property type="evidence" value="ECO:0007669"/>
    <property type="project" value="TreeGrafter"/>
</dbReference>
<dbReference type="GO" id="GO:0004748">
    <property type="term" value="F:ribonucleoside-diphosphate reductase activity, thioredoxin disulfide as acceptor"/>
    <property type="evidence" value="ECO:0007669"/>
    <property type="project" value="TreeGrafter"/>
</dbReference>
<dbReference type="GO" id="GO:0005524">
    <property type="term" value="F:ATP binding"/>
    <property type="evidence" value="ECO:0007669"/>
    <property type="project" value="UniProtKB-UniRule"/>
</dbReference>
<keyword evidence="1 3" id="KW-0547">Nucleotide-binding</keyword>
<name>A0A1F6WCU1_9BACT</name>
<dbReference type="PANTHER" id="PTHR21075">
    <property type="entry name" value="ANAEROBIC RIBONUCLEOSIDE-TRIPHOSPHATE REDUCTASE"/>
    <property type="match status" value="1"/>
</dbReference>
<dbReference type="InterPro" id="IPR005144">
    <property type="entry name" value="ATP-cone_dom"/>
</dbReference>
<gene>
    <name evidence="5" type="ORF">A3F19_03430</name>
</gene>
<proteinExistence type="predicted"/>
<dbReference type="PROSITE" id="PS51161">
    <property type="entry name" value="ATP_CONE"/>
    <property type="match status" value="1"/>
</dbReference>
<dbReference type="CDD" id="cd01675">
    <property type="entry name" value="RNR_III"/>
    <property type="match status" value="1"/>
</dbReference>
<dbReference type="SUPFAM" id="SSF51998">
    <property type="entry name" value="PFL-like glycyl radical enzymes"/>
    <property type="match status" value="1"/>
</dbReference>
<dbReference type="GO" id="GO:0006260">
    <property type="term" value="P:DNA replication"/>
    <property type="evidence" value="ECO:0007669"/>
    <property type="project" value="InterPro"/>
</dbReference>
<sequence>MFKSIVKRTGSTVPFHKEKIVNAIAKAGVATGEFGNAEASKLATRAVKLALKQIVGQDPLVEEIQDLVEQVLMRSKFKKSAKAYMIYRQQHAEMRAFATSASLGLIDSYLERTDWQVKENSNMGYSLQGLNNYIFSEISKTYWLNKIYPKRIREAYEDANLHLHDMGTLAVYCVGWDLLDLLTEGFRGVSGKIESAAPKHLRTALGQIVNFMYTLQGEAAGAIAFSNFDTLLAPFIRYDKLSPKEVKQCLQEFVFNMNVPTRVGFQTPFSNITIDLTPSVNFKDSQVIIGGKMQKETYAEFQEEMDTLNNAFFAVMHEGDAAGRVFTFPIPTVNITKDFNWNHPNLEGLWKITAKYGIPYFSNFISSEMKPEDTRSMCCRLRLNLDELDRRGGGLFGANALTGSIGVVTINMPRLAYRARQKTDDINKAKKFFFEFLTEQMDIAKESLEIKRKVLERLINANLYPYSKFYLRKIKEVFGTYWQNHFSTIGLVGMNEVVLNLLGENIGSENGKAFALQTLDFMRHRLVDYQKETGNLYNLEATPAEGTAYRLALRDKKLFPDIIVANEEEYRRGAEPFYTNSSHLPVNYTDDIIEALSIQDDLQVKYTGGTVVHLFLGERIADPSAVPALVKKICQNFKLPYFTLTPTFSVCGSHGYISGEHPSCSICHKECEVYSRIVGYLRPVSAWNSGKQAEFKIREMYKPQFGEEVPSSNSVLAVVRE</sequence>
<dbReference type="PANTHER" id="PTHR21075:SF0">
    <property type="entry name" value="ANAEROBIC RIBONUCLEOSIDE-TRIPHOSPHATE REDUCTASE"/>
    <property type="match status" value="1"/>
</dbReference>
<accession>A0A1F6WCU1</accession>
<evidence type="ECO:0000256" key="3">
    <source>
        <dbReference type="PROSITE-ProRule" id="PRU00492"/>
    </source>
</evidence>
<dbReference type="GO" id="GO:0008998">
    <property type="term" value="F:ribonucleoside-triphosphate reductase (thioredoxin) activity"/>
    <property type="evidence" value="ECO:0007669"/>
    <property type="project" value="InterPro"/>
</dbReference>
<evidence type="ECO:0000256" key="2">
    <source>
        <dbReference type="ARBA" id="ARBA00022840"/>
    </source>
</evidence>
<evidence type="ECO:0000313" key="6">
    <source>
        <dbReference type="Proteomes" id="UP000177052"/>
    </source>
</evidence>
<comment type="caution">
    <text evidence="5">The sequence shown here is derived from an EMBL/GenBank/DDBJ whole genome shotgun (WGS) entry which is preliminary data.</text>
</comment>
<evidence type="ECO:0000313" key="5">
    <source>
        <dbReference type="EMBL" id="OGI79505.1"/>
    </source>
</evidence>
<dbReference type="Pfam" id="PF13597">
    <property type="entry name" value="NRDD"/>
    <property type="match status" value="1"/>
</dbReference>
<dbReference type="Pfam" id="PF03477">
    <property type="entry name" value="ATP-cone"/>
    <property type="match status" value="1"/>
</dbReference>
<dbReference type="Proteomes" id="UP000177052">
    <property type="component" value="Unassembled WGS sequence"/>
</dbReference>
<dbReference type="Gene3D" id="3.20.70.20">
    <property type="match status" value="1"/>
</dbReference>